<feature type="coiled-coil region" evidence="1">
    <location>
        <begin position="232"/>
        <end position="259"/>
    </location>
</feature>
<protein>
    <submittedName>
        <fullName evidence="2">Uncharacterized protein</fullName>
    </submittedName>
</protein>
<evidence type="ECO:0000313" key="2">
    <source>
        <dbReference type="EMBL" id="MFC6662887.1"/>
    </source>
</evidence>
<keyword evidence="1" id="KW-0175">Coiled coil</keyword>
<dbReference type="Proteomes" id="UP001596317">
    <property type="component" value="Unassembled WGS sequence"/>
</dbReference>
<feature type="coiled-coil region" evidence="1">
    <location>
        <begin position="123"/>
        <end position="202"/>
    </location>
</feature>
<evidence type="ECO:0000256" key="1">
    <source>
        <dbReference type="SAM" id="Coils"/>
    </source>
</evidence>
<gene>
    <name evidence="2" type="ORF">ACFP90_22860</name>
</gene>
<accession>A0ABW1ZTP5</accession>
<dbReference type="RefSeq" id="WP_224611830.1">
    <property type="nucleotide sequence ID" value="NZ_JAIQXV010000020.1"/>
</dbReference>
<organism evidence="2 3">
    <name type="scientific">Deinococcus multiflagellatus</name>
    <dbReference type="NCBI Taxonomy" id="1656887"/>
    <lineage>
        <taxon>Bacteria</taxon>
        <taxon>Thermotogati</taxon>
        <taxon>Deinococcota</taxon>
        <taxon>Deinococci</taxon>
        <taxon>Deinococcales</taxon>
        <taxon>Deinococcaceae</taxon>
        <taxon>Deinococcus</taxon>
    </lineage>
</organism>
<comment type="caution">
    <text evidence="2">The sequence shown here is derived from an EMBL/GenBank/DDBJ whole genome shotgun (WGS) entry which is preliminary data.</text>
</comment>
<proteinExistence type="predicted"/>
<dbReference type="EMBL" id="JBHSWB010000002">
    <property type="protein sequence ID" value="MFC6662887.1"/>
    <property type="molecule type" value="Genomic_DNA"/>
</dbReference>
<name>A0ABW1ZTP5_9DEIO</name>
<sequence length="342" mass="37500">MTSSALPFVSNTLNEFLASRPGGTLLRRPASQVLAQTVPPPPPRAPTPDADKHAALQRKFDTFSMRDKGVLAQLASELLRELRPDMYERAGGVLVLLGIDLYCELLVQVGILHQAGDSLHLTRQRVEKEVHLLRSRIIDAEDRAMSMLLQMVNEQVAAEATRLEGLMEETLAEERELMSGAAERAQADATAERRRADQLQALLDQRGAQAATEEAKLRATLSRERDATVARERAWNEERRRLQADLKNAQALVGHLNQELEARDQAVLVTPAPAPQRVTLASHLEAHSLRAYLLAQGHGAGTVSHQTLHLEAGIPDVAVQAWRAAYPTPAAQVAQLRQAVAA</sequence>
<evidence type="ECO:0000313" key="3">
    <source>
        <dbReference type="Proteomes" id="UP001596317"/>
    </source>
</evidence>
<reference evidence="3" key="1">
    <citation type="journal article" date="2019" name="Int. J. Syst. Evol. Microbiol.">
        <title>The Global Catalogue of Microorganisms (GCM) 10K type strain sequencing project: providing services to taxonomists for standard genome sequencing and annotation.</title>
        <authorList>
            <consortium name="The Broad Institute Genomics Platform"/>
            <consortium name="The Broad Institute Genome Sequencing Center for Infectious Disease"/>
            <person name="Wu L."/>
            <person name="Ma J."/>
        </authorList>
    </citation>
    <scope>NUCLEOTIDE SEQUENCE [LARGE SCALE GENOMIC DNA]</scope>
    <source>
        <strain evidence="3">CCUG 63830</strain>
    </source>
</reference>
<keyword evidence="3" id="KW-1185">Reference proteome</keyword>